<name>A0A158H3P8_9BURK</name>
<gene>
    <name evidence="1" type="ORF">AWB69_03762</name>
</gene>
<proteinExistence type="predicted"/>
<reference evidence="1 2" key="1">
    <citation type="submission" date="2016-01" db="EMBL/GenBank/DDBJ databases">
        <authorList>
            <person name="Oliw E.H."/>
        </authorList>
    </citation>
    <scope>NUCLEOTIDE SEQUENCE [LARGE SCALE GENOMIC DNA]</scope>
    <source>
        <strain evidence="1">LMG 27134</strain>
    </source>
</reference>
<sequence length="59" mass="6642">MVKPKSSRFSNLERLYRDLEPAKIGLSLDEGKHVLHEMQKIVVTAQAGRFVRYGASAIV</sequence>
<dbReference type="EMBL" id="FCOK02000023">
    <property type="protein sequence ID" value="SAL38360.1"/>
    <property type="molecule type" value="Genomic_DNA"/>
</dbReference>
<dbReference type="Proteomes" id="UP000054683">
    <property type="component" value="Unassembled WGS sequence"/>
</dbReference>
<evidence type="ECO:0000313" key="2">
    <source>
        <dbReference type="Proteomes" id="UP000054683"/>
    </source>
</evidence>
<dbReference type="AlphaFoldDB" id="A0A158H3P8"/>
<accession>A0A158H3P8</accession>
<evidence type="ECO:0000313" key="1">
    <source>
        <dbReference type="EMBL" id="SAL38360.1"/>
    </source>
</evidence>
<organism evidence="1 2">
    <name type="scientific">Caballeronia udeis</name>
    <dbReference type="NCBI Taxonomy" id="1232866"/>
    <lineage>
        <taxon>Bacteria</taxon>
        <taxon>Pseudomonadati</taxon>
        <taxon>Pseudomonadota</taxon>
        <taxon>Betaproteobacteria</taxon>
        <taxon>Burkholderiales</taxon>
        <taxon>Burkholderiaceae</taxon>
        <taxon>Caballeronia</taxon>
    </lineage>
</organism>
<protein>
    <submittedName>
        <fullName evidence="1">Uncharacterized protein</fullName>
    </submittedName>
</protein>